<dbReference type="EMBL" id="JAWDGP010006217">
    <property type="protein sequence ID" value="KAK3745498.1"/>
    <property type="molecule type" value="Genomic_DNA"/>
</dbReference>
<comment type="similarity">
    <text evidence="2">Belongs to the DRC9 family.</text>
</comment>
<comment type="subcellular location">
    <subcellularLocation>
        <location evidence="1">Cytoplasm</location>
        <location evidence="1">Cytoskeleton</location>
        <location evidence="1">Flagellum axoneme</location>
    </subcellularLocation>
</comment>
<evidence type="ECO:0000313" key="10">
    <source>
        <dbReference type="EMBL" id="KAK3745498.1"/>
    </source>
</evidence>
<evidence type="ECO:0000256" key="3">
    <source>
        <dbReference type="ARBA" id="ARBA00013738"/>
    </source>
</evidence>
<dbReference type="SMART" id="SM00015">
    <property type="entry name" value="IQ"/>
    <property type="match status" value="1"/>
</dbReference>
<dbReference type="GO" id="GO:0044782">
    <property type="term" value="P:cilium organization"/>
    <property type="evidence" value="ECO:0007669"/>
    <property type="project" value="TreeGrafter"/>
</dbReference>
<dbReference type="PANTHER" id="PTHR14871:SF1">
    <property type="entry name" value="DYNEIN REGULATORY COMPLEX PROTEIN 9"/>
    <property type="match status" value="1"/>
</dbReference>
<dbReference type="Pfam" id="PF00612">
    <property type="entry name" value="IQ"/>
    <property type="match status" value="1"/>
</dbReference>
<evidence type="ECO:0000256" key="6">
    <source>
        <dbReference type="ARBA" id="ARBA00023069"/>
    </source>
</evidence>
<dbReference type="PANTHER" id="PTHR14871">
    <property type="entry name" value="DYNEIN REGULATORY COMPLEX PROTEIN 9"/>
    <property type="match status" value="1"/>
</dbReference>
<evidence type="ECO:0000313" key="11">
    <source>
        <dbReference type="Proteomes" id="UP001283361"/>
    </source>
</evidence>
<dbReference type="InterPro" id="IPR000048">
    <property type="entry name" value="IQ_motif_EF-hand-BS"/>
</dbReference>
<dbReference type="GO" id="GO:0005737">
    <property type="term" value="C:cytoplasm"/>
    <property type="evidence" value="ECO:0007669"/>
    <property type="project" value="TreeGrafter"/>
</dbReference>
<keyword evidence="8" id="KW-0966">Cell projection</keyword>
<name>A0AAE0YH07_9GAST</name>
<evidence type="ECO:0000256" key="9">
    <source>
        <dbReference type="ARBA" id="ARBA00032183"/>
    </source>
</evidence>
<keyword evidence="4" id="KW-0963">Cytoplasm</keyword>
<evidence type="ECO:0000256" key="2">
    <source>
        <dbReference type="ARBA" id="ARBA00008222"/>
    </source>
</evidence>
<sequence>MEFLKTLTAGESFISPISSLSSQRTPLPPCTLSSPLTAVHAAVVLEILCDELEAISATFAAPKPELRSTESIAFSKANRSKFTVLPKSLKGPRQFSLVHNYSTLIPRKMLKGLKEMRFWTSDDLQAVMAEGKVKTHTASGKYQRDRTFLQMTAENALQELLQTGTFHQLHKTIEDEKDALRTFWNTCLIIPREYAYIRQLKEELQQVKKSKWVKLKELDQEIFRLNDQLLEQDRRVHLEAKFVEKQVKMIVKRFKRRHRQVVQENNETLAVWQKKLCEEDRVHSEMMAYLRITIERVNDLLMHWQEKYERDLTQLVTTIEEMVENRLRDQDRSDYIYSVIARHEPIVIDERRLSVLGAQKQQRKERENLSSVKIQAWWRGTMVRKELGPFNRSLASETAVPVDDFEHPQERTMYRSSNLQASRMARTVIRNGAAATFC</sequence>
<accession>A0AAE0YH07</accession>
<evidence type="ECO:0000256" key="8">
    <source>
        <dbReference type="ARBA" id="ARBA00023273"/>
    </source>
</evidence>
<proteinExistence type="inferred from homology"/>
<evidence type="ECO:0000256" key="1">
    <source>
        <dbReference type="ARBA" id="ARBA00004611"/>
    </source>
</evidence>
<evidence type="ECO:0000256" key="5">
    <source>
        <dbReference type="ARBA" id="ARBA00022846"/>
    </source>
</evidence>
<comment type="caution">
    <text evidence="10">The sequence shown here is derived from an EMBL/GenBank/DDBJ whole genome shotgun (WGS) entry which is preliminary data.</text>
</comment>
<keyword evidence="5" id="KW-0282">Flagellum</keyword>
<dbReference type="InterPro" id="IPR042618">
    <property type="entry name" value="IQCG"/>
</dbReference>
<reference evidence="10" key="1">
    <citation type="journal article" date="2023" name="G3 (Bethesda)">
        <title>A reference genome for the long-term kleptoplast-retaining sea slug Elysia crispata morphotype clarki.</title>
        <authorList>
            <person name="Eastman K.E."/>
            <person name="Pendleton A.L."/>
            <person name="Shaikh M.A."/>
            <person name="Suttiyut T."/>
            <person name="Ogas R."/>
            <person name="Tomko P."/>
            <person name="Gavelis G."/>
            <person name="Widhalm J.R."/>
            <person name="Wisecaver J.H."/>
        </authorList>
    </citation>
    <scope>NUCLEOTIDE SEQUENCE</scope>
    <source>
        <strain evidence="10">ECLA1</strain>
    </source>
</reference>
<gene>
    <name evidence="10" type="ORF">RRG08_016621</name>
</gene>
<keyword evidence="11" id="KW-1185">Reference proteome</keyword>
<organism evidence="10 11">
    <name type="scientific">Elysia crispata</name>
    <name type="common">lettuce slug</name>
    <dbReference type="NCBI Taxonomy" id="231223"/>
    <lineage>
        <taxon>Eukaryota</taxon>
        <taxon>Metazoa</taxon>
        <taxon>Spiralia</taxon>
        <taxon>Lophotrochozoa</taxon>
        <taxon>Mollusca</taxon>
        <taxon>Gastropoda</taxon>
        <taxon>Heterobranchia</taxon>
        <taxon>Euthyneura</taxon>
        <taxon>Panpulmonata</taxon>
        <taxon>Sacoglossa</taxon>
        <taxon>Placobranchoidea</taxon>
        <taxon>Plakobranchidae</taxon>
        <taxon>Elysia</taxon>
    </lineage>
</organism>
<protein>
    <recommendedName>
        <fullName evidence="3">Dynein regulatory complex protein 9</fullName>
    </recommendedName>
    <alternativeName>
        <fullName evidence="9">IQ domain-containing protein G</fullName>
    </alternativeName>
</protein>
<dbReference type="GO" id="GO:0031514">
    <property type="term" value="C:motile cilium"/>
    <property type="evidence" value="ECO:0007669"/>
    <property type="project" value="TreeGrafter"/>
</dbReference>
<dbReference type="PROSITE" id="PS50096">
    <property type="entry name" value="IQ"/>
    <property type="match status" value="1"/>
</dbReference>
<dbReference type="CDD" id="cd23766">
    <property type="entry name" value="IQCG"/>
    <property type="match status" value="1"/>
</dbReference>
<dbReference type="Proteomes" id="UP001283361">
    <property type="component" value="Unassembled WGS sequence"/>
</dbReference>
<evidence type="ECO:0000256" key="7">
    <source>
        <dbReference type="ARBA" id="ARBA00023212"/>
    </source>
</evidence>
<evidence type="ECO:0000256" key="4">
    <source>
        <dbReference type="ARBA" id="ARBA00022490"/>
    </source>
</evidence>
<keyword evidence="7" id="KW-0206">Cytoskeleton</keyword>
<dbReference type="AlphaFoldDB" id="A0AAE0YH07"/>
<keyword evidence="6" id="KW-0969">Cilium</keyword>